<organism evidence="1">
    <name type="scientific">Clastoptera arizonana</name>
    <name type="common">Arizona spittle bug</name>
    <dbReference type="NCBI Taxonomy" id="38151"/>
    <lineage>
        <taxon>Eukaryota</taxon>
        <taxon>Metazoa</taxon>
        <taxon>Ecdysozoa</taxon>
        <taxon>Arthropoda</taxon>
        <taxon>Hexapoda</taxon>
        <taxon>Insecta</taxon>
        <taxon>Pterygota</taxon>
        <taxon>Neoptera</taxon>
        <taxon>Paraneoptera</taxon>
        <taxon>Hemiptera</taxon>
        <taxon>Auchenorrhyncha</taxon>
        <taxon>Cercopoidea</taxon>
        <taxon>Clastopteridae</taxon>
        <taxon>Clastoptera</taxon>
    </lineage>
</organism>
<dbReference type="InterPro" id="IPR019374">
    <property type="entry name" value="Ribosomal_mS22"/>
</dbReference>
<accession>A0A1B6DU79</accession>
<evidence type="ECO:0008006" key="2">
    <source>
        <dbReference type="Google" id="ProtNLM"/>
    </source>
</evidence>
<reference evidence="1" key="1">
    <citation type="submission" date="2015-12" db="EMBL/GenBank/DDBJ databases">
        <title>De novo transcriptome assembly of four potential Pierce s Disease insect vectors from Arizona vineyards.</title>
        <authorList>
            <person name="Tassone E.E."/>
        </authorList>
    </citation>
    <scope>NUCLEOTIDE SEQUENCE</scope>
</reference>
<dbReference type="Pfam" id="PF10245">
    <property type="entry name" value="MRP-S22"/>
    <property type="match status" value="1"/>
</dbReference>
<dbReference type="GO" id="GO:0005763">
    <property type="term" value="C:mitochondrial small ribosomal subunit"/>
    <property type="evidence" value="ECO:0007669"/>
    <property type="project" value="TreeGrafter"/>
</dbReference>
<sequence length="343" mass="40690">MFCQRYFTKVNSSFCKLVQVLRTEYTVDFRSVQTSVSVWNGNTTDPERINLFFDNEVQDLLKKLTRKDLNFVFRSRKMGQKLEPPEYKFMTTEQLEKKYKEIEKDADIILQMPPVVPLRKEIDVTLSNDPALMGYQSDKLVFTDISFGKTERNRMIVVRDEKGNLRKATWEERNRLNQIYFPRPGREVRVPSMFKEEFLKPILDRGDYEFILDRACIQFEPDDPMYQRITRTTYDHIDINQAYNVLRSTRHFGPLVYYLVNENKIDDLLLENLQSDRLEDACWLVSLYYIINPLAKRKQCVTGDECSFVKEFIEDYSKKKSVLKLALKAYSDVKRSQELQASQ</sequence>
<proteinExistence type="predicted"/>
<dbReference type="PANTHER" id="PTHR13071">
    <property type="entry name" value="MITOCHONDRIAL 28S RIBOSOMAL PROTEIN S22"/>
    <property type="match status" value="1"/>
</dbReference>
<evidence type="ECO:0000313" key="1">
    <source>
        <dbReference type="EMBL" id="JAS29231.1"/>
    </source>
</evidence>
<dbReference type="EMBL" id="GEDC01008067">
    <property type="protein sequence ID" value="JAS29231.1"/>
    <property type="molecule type" value="Transcribed_RNA"/>
</dbReference>
<name>A0A1B6DU79_9HEMI</name>
<dbReference type="PANTHER" id="PTHR13071:SF4">
    <property type="entry name" value="SMALL RIBOSOMAL SUBUNIT PROTEIN MS22"/>
    <property type="match status" value="1"/>
</dbReference>
<dbReference type="AlphaFoldDB" id="A0A1B6DU79"/>
<protein>
    <recommendedName>
        <fullName evidence="2">28S ribosomal protein S22, mitochondrial</fullName>
    </recommendedName>
</protein>
<gene>
    <name evidence="1" type="ORF">g.4710</name>
</gene>
<dbReference type="GO" id="GO:0003735">
    <property type="term" value="F:structural constituent of ribosome"/>
    <property type="evidence" value="ECO:0007669"/>
    <property type="project" value="TreeGrafter"/>
</dbReference>